<evidence type="ECO:0000313" key="1">
    <source>
        <dbReference type="EMBL" id="QDV34791.1"/>
    </source>
</evidence>
<protein>
    <submittedName>
        <fullName evidence="1">Uncharacterized protein</fullName>
    </submittedName>
</protein>
<organism evidence="1 2">
    <name type="scientific">Tautonia plasticadhaerens</name>
    <dbReference type="NCBI Taxonomy" id="2527974"/>
    <lineage>
        <taxon>Bacteria</taxon>
        <taxon>Pseudomonadati</taxon>
        <taxon>Planctomycetota</taxon>
        <taxon>Planctomycetia</taxon>
        <taxon>Isosphaerales</taxon>
        <taxon>Isosphaeraceae</taxon>
        <taxon>Tautonia</taxon>
    </lineage>
</organism>
<name>A0A518H1S8_9BACT</name>
<sequence length="236" mass="25616">MTNPLNPEAGYVSIPDDPREVDAALRAGRVTYRIFPYYAWRYGERGERFTRSDSAWLARLRRYEPPHIRNQVTWLASVLSNRGMPSYLLEVHLRVLSKALSRAVPERAGPYEKLVAAADGLREARLSRFGEADFREMPGAFADRLGPVGPRRLLRGAGLLVVAAVADERAGIPGAVGSLLEWLGDAGALRKAPGLVDALGAGGRAALDPGGAARWAASVYDLVDEARSRPYPVPTG</sequence>
<evidence type="ECO:0000313" key="2">
    <source>
        <dbReference type="Proteomes" id="UP000317835"/>
    </source>
</evidence>
<accession>A0A518H1S8</accession>
<dbReference type="OrthoDB" id="4860595at2"/>
<gene>
    <name evidence="1" type="ORF">ElP_26870</name>
</gene>
<dbReference type="EMBL" id="CP036426">
    <property type="protein sequence ID" value="QDV34791.1"/>
    <property type="molecule type" value="Genomic_DNA"/>
</dbReference>
<dbReference type="AlphaFoldDB" id="A0A518H1S8"/>
<proteinExistence type="predicted"/>
<dbReference type="KEGG" id="tpla:ElP_26870"/>
<dbReference type="Proteomes" id="UP000317835">
    <property type="component" value="Chromosome"/>
</dbReference>
<keyword evidence="2" id="KW-1185">Reference proteome</keyword>
<reference evidence="1 2" key="1">
    <citation type="submission" date="2019-02" db="EMBL/GenBank/DDBJ databases">
        <title>Deep-cultivation of Planctomycetes and their phenomic and genomic characterization uncovers novel biology.</title>
        <authorList>
            <person name="Wiegand S."/>
            <person name="Jogler M."/>
            <person name="Boedeker C."/>
            <person name="Pinto D."/>
            <person name="Vollmers J."/>
            <person name="Rivas-Marin E."/>
            <person name="Kohn T."/>
            <person name="Peeters S.H."/>
            <person name="Heuer A."/>
            <person name="Rast P."/>
            <person name="Oberbeckmann S."/>
            <person name="Bunk B."/>
            <person name="Jeske O."/>
            <person name="Meyerdierks A."/>
            <person name="Storesund J.E."/>
            <person name="Kallscheuer N."/>
            <person name="Luecker S."/>
            <person name="Lage O.M."/>
            <person name="Pohl T."/>
            <person name="Merkel B.J."/>
            <person name="Hornburger P."/>
            <person name="Mueller R.-W."/>
            <person name="Bruemmer F."/>
            <person name="Labrenz M."/>
            <person name="Spormann A.M."/>
            <person name="Op den Camp H."/>
            <person name="Overmann J."/>
            <person name="Amann R."/>
            <person name="Jetten M.S.M."/>
            <person name="Mascher T."/>
            <person name="Medema M.H."/>
            <person name="Devos D.P."/>
            <person name="Kaster A.-K."/>
            <person name="Ovreas L."/>
            <person name="Rohde M."/>
            <person name="Galperin M.Y."/>
            <person name="Jogler C."/>
        </authorList>
    </citation>
    <scope>NUCLEOTIDE SEQUENCE [LARGE SCALE GENOMIC DNA]</scope>
    <source>
        <strain evidence="1 2">ElP</strain>
    </source>
</reference>
<dbReference type="RefSeq" id="WP_145269941.1">
    <property type="nucleotide sequence ID" value="NZ_CP036426.1"/>
</dbReference>